<organism evidence="8 9">
    <name type="scientific">Haemophilus sputorum</name>
    <dbReference type="NCBI Taxonomy" id="1078480"/>
    <lineage>
        <taxon>Bacteria</taxon>
        <taxon>Pseudomonadati</taxon>
        <taxon>Pseudomonadota</taxon>
        <taxon>Gammaproteobacteria</taxon>
        <taxon>Pasteurellales</taxon>
        <taxon>Pasteurellaceae</taxon>
        <taxon>Haemophilus</taxon>
    </lineage>
</organism>
<evidence type="ECO:0000256" key="1">
    <source>
        <dbReference type="ARBA" id="ARBA00004141"/>
    </source>
</evidence>
<evidence type="ECO:0000313" key="9">
    <source>
        <dbReference type="Proteomes" id="UP000253872"/>
    </source>
</evidence>
<evidence type="ECO:0000256" key="5">
    <source>
        <dbReference type="ARBA" id="ARBA00023136"/>
    </source>
</evidence>
<gene>
    <name evidence="8" type="ORF">DPV93_08140</name>
</gene>
<dbReference type="PANTHER" id="PTHR32322">
    <property type="entry name" value="INNER MEMBRANE TRANSPORTER"/>
    <property type="match status" value="1"/>
</dbReference>
<keyword evidence="4 6" id="KW-1133">Transmembrane helix</keyword>
<evidence type="ECO:0000256" key="3">
    <source>
        <dbReference type="ARBA" id="ARBA00022692"/>
    </source>
</evidence>
<evidence type="ECO:0000313" key="8">
    <source>
        <dbReference type="EMBL" id="RDE70604.1"/>
    </source>
</evidence>
<dbReference type="AlphaFoldDB" id="A0A369YDR3"/>
<feature type="transmembrane region" description="Helical" evidence="6">
    <location>
        <begin position="39"/>
        <end position="57"/>
    </location>
</feature>
<dbReference type="InterPro" id="IPR050638">
    <property type="entry name" value="AA-Vitamin_Transporters"/>
</dbReference>
<comment type="similarity">
    <text evidence="2">Belongs to the EamA transporter family.</text>
</comment>
<dbReference type="Gene3D" id="1.10.3730.20">
    <property type="match status" value="1"/>
</dbReference>
<sequence length="305" mass="34103">MKKQPLVGFLFTLSAILMWGTLPIALQPVLKELNAQTIVWYRFVAAAVGVFVLLAFAKKLPKLTAFSLNYRYLVLIGIIGLSGNFFLFNVALRYIPPMASQVLSPISSFMMMLCGVFIFKESIKSHQKIGFVMVLTGLGLFFHNRFADFAAMNNYAFGIFCGFVASLVWIGYGLAQKIMLQKFNSLQILLVIYIGCSIVFTPFADISQSEKLSPFALICLIYCCLNTIIAYGSYAEALNRWDVSKVSLLMSLIPIFTLGFSELAYLWKPAYFHEPDLPFLSIIGAFIVVFGALFASAGHKIKRWC</sequence>
<dbReference type="GO" id="GO:0016020">
    <property type="term" value="C:membrane"/>
    <property type="evidence" value="ECO:0007669"/>
    <property type="project" value="UniProtKB-SubCell"/>
</dbReference>
<evidence type="ECO:0000256" key="4">
    <source>
        <dbReference type="ARBA" id="ARBA00022989"/>
    </source>
</evidence>
<keyword evidence="5 6" id="KW-0472">Membrane</keyword>
<feature type="transmembrane region" description="Helical" evidence="6">
    <location>
        <begin position="186"/>
        <end position="203"/>
    </location>
</feature>
<protein>
    <submittedName>
        <fullName evidence="8">EamA family transporter</fullName>
    </submittedName>
</protein>
<dbReference type="PANTHER" id="PTHR32322:SF2">
    <property type="entry name" value="EAMA DOMAIN-CONTAINING PROTEIN"/>
    <property type="match status" value="1"/>
</dbReference>
<comment type="caution">
    <text evidence="8">The sequence shown here is derived from an EMBL/GenBank/DDBJ whole genome shotgun (WGS) entry which is preliminary data.</text>
</comment>
<dbReference type="InterPro" id="IPR037185">
    <property type="entry name" value="EmrE-like"/>
</dbReference>
<feature type="domain" description="EamA" evidence="7">
    <location>
        <begin position="157"/>
        <end position="295"/>
    </location>
</feature>
<comment type="subcellular location">
    <subcellularLocation>
        <location evidence="1">Membrane</location>
        <topology evidence="1">Multi-pass membrane protein</topology>
    </subcellularLocation>
</comment>
<proteinExistence type="inferred from homology"/>
<feature type="domain" description="EamA" evidence="7">
    <location>
        <begin position="8"/>
        <end position="141"/>
    </location>
</feature>
<feature type="transmembrane region" description="Helical" evidence="6">
    <location>
        <begin position="215"/>
        <end position="234"/>
    </location>
</feature>
<accession>A0A369YDR3</accession>
<dbReference type="InterPro" id="IPR000620">
    <property type="entry name" value="EamA_dom"/>
</dbReference>
<dbReference type="STRING" id="1035839.GCA_000238795_01773"/>
<reference evidence="8 9" key="1">
    <citation type="submission" date="2018-05" db="EMBL/GenBank/DDBJ databases">
        <title>Draft Genome Sequences for a Diverse set of 7 Haemophilus Species.</title>
        <authorList>
            <person name="Nichols M."/>
            <person name="Topaz N."/>
            <person name="Wang X."/>
            <person name="Wang X."/>
            <person name="Boxrud D."/>
        </authorList>
    </citation>
    <scope>NUCLEOTIDE SEQUENCE [LARGE SCALE GENOMIC DNA]</scope>
    <source>
        <strain evidence="8 9">C2002001239</strain>
    </source>
</reference>
<feature type="transmembrane region" description="Helical" evidence="6">
    <location>
        <begin position="69"/>
        <end position="92"/>
    </location>
</feature>
<feature type="transmembrane region" description="Helical" evidence="6">
    <location>
        <begin position="155"/>
        <end position="174"/>
    </location>
</feature>
<feature type="transmembrane region" description="Helical" evidence="6">
    <location>
        <begin position="126"/>
        <end position="143"/>
    </location>
</feature>
<dbReference type="RefSeq" id="WP_111403730.1">
    <property type="nucleotide sequence ID" value="NZ_QEPN01000007.1"/>
</dbReference>
<keyword evidence="3 6" id="KW-0812">Transmembrane</keyword>
<feature type="transmembrane region" description="Helical" evidence="6">
    <location>
        <begin position="246"/>
        <end position="267"/>
    </location>
</feature>
<evidence type="ECO:0000256" key="6">
    <source>
        <dbReference type="SAM" id="Phobius"/>
    </source>
</evidence>
<evidence type="ECO:0000256" key="2">
    <source>
        <dbReference type="ARBA" id="ARBA00007362"/>
    </source>
</evidence>
<feature type="transmembrane region" description="Helical" evidence="6">
    <location>
        <begin position="279"/>
        <end position="297"/>
    </location>
</feature>
<dbReference type="Proteomes" id="UP000253872">
    <property type="component" value="Unassembled WGS sequence"/>
</dbReference>
<feature type="transmembrane region" description="Helical" evidence="6">
    <location>
        <begin position="98"/>
        <end position="119"/>
    </location>
</feature>
<name>A0A369YDR3_9PAST</name>
<dbReference type="EMBL" id="QEPN01000007">
    <property type="protein sequence ID" value="RDE70604.1"/>
    <property type="molecule type" value="Genomic_DNA"/>
</dbReference>
<dbReference type="SUPFAM" id="SSF103481">
    <property type="entry name" value="Multidrug resistance efflux transporter EmrE"/>
    <property type="match status" value="1"/>
</dbReference>
<evidence type="ECO:0000259" key="7">
    <source>
        <dbReference type="Pfam" id="PF00892"/>
    </source>
</evidence>
<dbReference type="Pfam" id="PF00892">
    <property type="entry name" value="EamA"/>
    <property type="match status" value="2"/>
</dbReference>